<feature type="transmembrane region" description="Helical" evidence="1">
    <location>
        <begin position="96"/>
        <end position="117"/>
    </location>
</feature>
<sequence length="119" mass="12827">MTVPEDFEIRARETTAVQLTRMEGKLDLVASQLSDVRVVVARHDTDINHLKAMTQQLGSDAINRELTVAATAKALASSEESRRVAADRRWTPAMRLGAIVSLLATALSALATAYIAAHG</sequence>
<keyword evidence="1" id="KW-1133">Transmembrane helix</keyword>
<organism evidence="2">
    <name type="scientific">uncultured organism</name>
    <dbReference type="NCBI Taxonomy" id="155900"/>
    <lineage>
        <taxon>unclassified sequences</taxon>
        <taxon>environmental samples</taxon>
    </lineage>
</organism>
<evidence type="ECO:0000313" key="2">
    <source>
        <dbReference type="EMBL" id="QOL00379.1"/>
    </source>
</evidence>
<dbReference type="EMBL" id="MW000467">
    <property type="protein sequence ID" value="QOL00379.1"/>
    <property type="molecule type" value="Genomic_DNA"/>
</dbReference>
<dbReference type="AlphaFoldDB" id="A0A7L9QBV2"/>
<evidence type="ECO:0000256" key="1">
    <source>
        <dbReference type="SAM" id="Phobius"/>
    </source>
</evidence>
<keyword evidence="1" id="KW-0812">Transmembrane</keyword>
<reference evidence="2" key="1">
    <citation type="submission" date="2020-09" db="EMBL/GenBank/DDBJ databases">
        <title>A new high-throughput screening method to detect antimicrobial volatiles from metagenomic clone libraries.</title>
        <authorList>
            <person name="Stocker F."/>
            <person name="Obermeier M."/>
            <person name="Resch K."/>
            <person name="Berg G."/>
            <person name="Mueller Bogota C.A."/>
        </authorList>
    </citation>
    <scope>NUCLEOTIDE SEQUENCE</scope>
</reference>
<proteinExistence type="predicted"/>
<protein>
    <submittedName>
        <fullName evidence="2">Uncharacterized protein</fullName>
    </submittedName>
</protein>
<keyword evidence="1" id="KW-0472">Membrane</keyword>
<name>A0A7L9QBV2_9ZZZZ</name>
<accession>A0A7L9QBV2</accession>